<dbReference type="Pfam" id="PF06271">
    <property type="entry name" value="RDD"/>
    <property type="match status" value="1"/>
</dbReference>
<accession>A0A1Y0IK38</accession>
<dbReference type="InterPro" id="IPR051791">
    <property type="entry name" value="Pra-immunoreactive"/>
</dbReference>
<evidence type="ECO:0000259" key="7">
    <source>
        <dbReference type="Pfam" id="PF06271"/>
    </source>
</evidence>
<dbReference type="EMBL" id="CP021434">
    <property type="protein sequence ID" value="ARU60848.1"/>
    <property type="molecule type" value="Genomic_DNA"/>
</dbReference>
<feature type="transmembrane region" description="Helical" evidence="6">
    <location>
        <begin position="20"/>
        <end position="43"/>
    </location>
</feature>
<dbReference type="InterPro" id="IPR010432">
    <property type="entry name" value="RDD"/>
</dbReference>
<evidence type="ECO:0000256" key="4">
    <source>
        <dbReference type="ARBA" id="ARBA00022989"/>
    </source>
</evidence>
<keyword evidence="5 6" id="KW-0472">Membrane</keyword>
<sequence>MLITKLIWRYSYLNTGHYAGFWLRFIAVFLDGLVVSGFTTILGKITFGVGIKFEGLIGEVFLNIMSFAIPWLYFAFMESSVLQGTLGKKILGLAVVDLHGNRISLGKATVRHFSKILSFATLLIGFIMIGVTSQKQGLHDKLANCLVLRGRWGIQSHSPKSSI</sequence>
<proteinExistence type="predicted"/>
<evidence type="ECO:0000256" key="5">
    <source>
        <dbReference type="ARBA" id="ARBA00023136"/>
    </source>
</evidence>
<dbReference type="Proteomes" id="UP000195437">
    <property type="component" value="Chromosome"/>
</dbReference>
<organism evidence="8 9">
    <name type="scientific">Tumebacillus avium</name>
    <dbReference type="NCBI Taxonomy" id="1903704"/>
    <lineage>
        <taxon>Bacteria</taxon>
        <taxon>Bacillati</taxon>
        <taxon>Bacillota</taxon>
        <taxon>Bacilli</taxon>
        <taxon>Bacillales</taxon>
        <taxon>Alicyclobacillaceae</taxon>
        <taxon>Tumebacillus</taxon>
    </lineage>
</organism>
<evidence type="ECO:0000313" key="8">
    <source>
        <dbReference type="EMBL" id="ARU60848.1"/>
    </source>
</evidence>
<evidence type="ECO:0000256" key="3">
    <source>
        <dbReference type="ARBA" id="ARBA00022692"/>
    </source>
</evidence>
<comment type="subcellular location">
    <subcellularLocation>
        <location evidence="1">Cell membrane</location>
        <topology evidence="1">Multi-pass membrane protein</topology>
    </subcellularLocation>
</comment>
<feature type="transmembrane region" description="Helical" evidence="6">
    <location>
        <begin position="55"/>
        <end position="76"/>
    </location>
</feature>
<evidence type="ECO:0000256" key="1">
    <source>
        <dbReference type="ARBA" id="ARBA00004651"/>
    </source>
</evidence>
<evidence type="ECO:0000256" key="6">
    <source>
        <dbReference type="SAM" id="Phobius"/>
    </source>
</evidence>
<keyword evidence="4 6" id="KW-1133">Transmembrane helix</keyword>
<dbReference type="GO" id="GO:0005886">
    <property type="term" value="C:plasma membrane"/>
    <property type="evidence" value="ECO:0007669"/>
    <property type="project" value="UniProtKB-SubCell"/>
</dbReference>
<feature type="domain" description="RDD" evidence="7">
    <location>
        <begin position="18"/>
        <end position="144"/>
    </location>
</feature>
<evidence type="ECO:0000313" key="9">
    <source>
        <dbReference type="Proteomes" id="UP000195437"/>
    </source>
</evidence>
<dbReference type="AlphaFoldDB" id="A0A1Y0IK38"/>
<keyword evidence="2" id="KW-1003">Cell membrane</keyword>
<feature type="transmembrane region" description="Helical" evidence="6">
    <location>
        <begin position="112"/>
        <end position="131"/>
    </location>
</feature>
<evidence type="ECO:0000256" key="2">
    <source>
        <dbReference type="ARBA" id="ARBA00022475"/>
    </source>
</evidence>
<reference evidence="9" key="1">
    <citation type="submission" date="2017-05" db="EMBL/GenBank/DDBJ databases">
        <authorList>
            <person name="Sung H."/>
        </authorList>
    </citation>
    <scope>NUCLEOTIDE SEQUENCE [LARGE SCALE GENOMIC DNA]</scope>
    <source>
        <strain evidence="9">AR23208</strain>
    </source>
</reference>
<keyword evidence="9" id="KW-1185">Reference proteome</keyword>
<gene>
    <name evidence="8" type="ORF">CBW65_06875</name>
</gene>
<dbReference type="PANTHER" id="PTHR36115">
    <property type="entry name" value="PROLINE-RICH ANTIGEN HOMOLOG-RELATED"/>
    <property type="match status" value="1"/>
</dbReference>
<dbReference type="KEGG" id="tum:CBW65_06875"/>
<keyword evidence="3 6" id="KW-0812">Transmembrane</keyword>
<protein>
    <recommendedName>
        <fullName evidence="7">RDD domain-containing protein</fullName>
    </recommendedName>
</protein>
<name>A0A1Y0IK38_9BACL</name>